<dbReference type="EMBL" id="JASJOS010000017">
    <property type="protein sequence ID" value="MDJ1485037.1"/>
    <property type="molecule type" value="Genomic_DNA"/>
</dbReference>
<gene>
    <name evidence="1" type="ORF">QNI16_31355</name>
</gene>
<dbReference type="SUPFAM" id="SSF160631">
    <property type="entry name" value="SMI1/KNR4-like"/>
    <property type="match status" value="1"/>
</dbReference>
<reference evidence="1" key="1">
    <citation type="submission" date="2023-05" db="EMBL/GenBank/DDBJ databases">
        <authorList>
            <person name="Zhang X."/>
        </authorList>
    </citation>
    <scope>NUCLEOTIDE SEQUENCE</scope>
    <source>
        <strain evidence="1">YF14B1</strain>
    </source>
</reference>
<sequence length="226" mass="26277">MTDLNLWFHEAYAAVFPRHTVYSDKFPVEMKASEEDSEGWIEWKLLKGTLQASRYHQVEKQFGVLFPESFIDWHKSYYFLDGDCSIIRLPASNPSQPLEELKRSLDWYVAQQLIPQQLYPFAEEGNDTGPLVFDGREKMPGNEFPIRVYDHEFGGELQGLSPIIFSSFSKLLECLTHYLTQLKTRRNFEIIPDFFTIDPQGAGKTGVDYWLGWSGMQSANFERFGY</sequence>
<accession>A0AAE3QT95</accession>
<evidence type="ECO:0000313" key="2">
    <source>
        <dbReference type="Proteomes" id="UP001241110"/>
    </source>
</evidence>
<proteinExistence type="predicted"/>
<dbReference type="AlphaFoldDB" id="A0AAE3QT95"/>
<dbReference type="InterPro" id="IPR037883">
    <property type="entry name" value="Knr4/Smi1-like_sf"/>
</dbReference>
<name>A0AAE3QT95_9BACT</name>
<dbReference type="Proteomes" id="UP001241110">
    <property type="component" value="Unassembled WGS sequence"/>
</dbReference>
<dbReference type="RefSeq" id="WP_313987035.1">
    <property type="nucleotide sequence ID" value="NZ_JASJOS010000017.1"/>
</dbReference>
<protein>
    <submittedName>
        <fullName evidence="1">SMI1/KNR4 family protein</fullName>
    </submittedName>
</protein>
<comment type="caution">
    <text evidence="1">The sequence shown here is derived from an EMBL/GenBank/DDBJ whole genome shotgun (WGS) entry which is preliminary data.</text>
</comment>
<organism evidence="1 2">
    <name type="scientific">Xanthocytophaga flava</name>
    <dbReference type="NCBI Taxonomy" id="3048013"/>
    <lineage>
        <taxon>Bacteria</taxon>
        <taxon>Pseudomonadati</taxon>
        <taxon>Bacteroidota</taxon>
        <taxon>Cytophagia</taxon>
        <taxon>Cytophagales</taxon>
        <taxon>Rhodocytophagaceae</taxon>
        <taxon>Xanthocytophaga</taxon>
    </lineage>
</organism>
<evidence type="ECO:0000313" key="1">
    <source>
        <dbReference type="EMBL" id="MDJ1485037.1"/>
    </source>
</evidence>
<dbReference type="Gene3D" id="3.40.1580.10">
    <property type="entry name" value="SMI1/KNR4-like"/>
    <property type="match status" value="1"/>
</dbReference>